<name>A0ABN8Y3P5_RANTA</name>
<feature type="region of interest" description="Disordered" evidence="1">
    <location>
        <begin position="51"/>
        <end position="109"/>
    </location>
</feature>
<dbReference type="Proteomes" id="UP001176941">
    <property type="component" value="Chromosome 13"/>
</dbReference>
<feature type="region of interest" description="Disordered" evidence="1">
    <location>
        <begin position="1"/>
        <end position="21"/>
    </location>
</feature>
<evidence type="ECO:0000256" key="1">
    <source>
        <dbReference type="SAM" id="MobiDB-lite"/>
    </source>
</evidence>
<feature type="compositionally biased region" description="Basic and acidic residues" evidence="1">
    <location>
        <begin position="65"/>
        <end position="76"/>
    </location>
</feature>
<organism evidence="2 3">
    <name type="scientific">Rangifer tarandus platyrhynchus</name>
    <name type="common">Svalbard reindeer</name>
    <dbReference type="NCBI Taxonomy" id="3082113"/>
    <lineage>
        <taxon>Eukaryota</taxon>
        <taxon>Metazoa</taxon>
        <taxon>Chordata</taxon>
        <taxon>Craniata</taxon>
        <taxon>Vertebrata</taxon>
        <taxon>Euteleostomi</taxon>
        <taxon>Mammalia</taxon>
        <taxon>Eutheria</taxon>
        <taxon>Laurasiatheria</taxon>
        <taxon>Artiodactyla</taxon>
        <taxon>Ruminantia</taxon>
        <taxon>Pecora</taxon>
        <taxon>Cervidae</taxon>
        <taxon>Odocoileinae</taxon>
        <taxon>Rangifer</taxon>
    </lineage>
</organism>
<protein>
    <submittedName>
        <fullName evidence="2">Uncharacterized protein</fullName>
    </submittedName>
</protein>
<reference evidence="2" key="1">
    <citation type="submission" date="2023-04" db="EMBL/GenBank/DDBJ databases">
        <authorList>
            <consortium name="ELIXIR-Norway"/>
        </authorList>
    </citation>
    <scope>NUCLEOTIDE SEQUENCE [LARGE SCALE GENOMIC DNA]</scope>
</reference>
<proteinExistence type="predicted"/>
<gene>
    <name evidence="2" type="ORF">MRATA1EN1_LOCUS4896</name>
</gene>
<dbReference type="EMBL" id="OX459949">
    <property type="protein sequence ID" value="CAI9155934.1"/>
    <property type="molecule type" value="Genomic_DNA"/>
</dbReference>
<evidence type="ECO:0000313" key="3">
    <source>
        <dbReference type="Proteomes" id="UP001176941"/>
    </source>
</evidence>
<accession>A0ABN8Y3P5</accession>
<keyword evidence="3" id="KW-1185">Reference proteome</keyword>
<sequence>MPTQCARRVWPRGGRGLQGPFLSPGVPSTAAAPSFSELLLLGWRLPLPAAGTQASPAPIPEPAELETRHSPGERRRGPAGRLRPSFRGAPRKAAAPPRRSGPSSLPAPAPPSLGAALRSCWGRWAGTRAGAQPRPPCWRCHLLSIVLQERAEEGVARLRTLTYPIGWGVNVCECVRVRVCVCPSSCQESPSLISHRPITLSTLPALLNRLTFPRRHLTQSERKNYGQRRWRPMAVTPPVPPGPRAPRIQYWEAVPSLGVGPRSLLGGMVARKTCL</sequence>
<evidence type="ECO:0000313" key="2">
    <source>
        <dbReference type="EMBL" id="CAI9155934.1"/>
    </source>
</evidence>
<feature type="compositionally biased region" description="Low complexity" evidence="1">
    <location>
        <begin position="87"/>
        <end position="104"/>
    </location>
</feature>